<proteinExistence type="predicted"/>
<reference evidence="2 3" key="1">
    <citation type="submission" date="2019-08" db="EMBL/GenBank/DDBJ databases">
        <title>A chromosome-level genome assembly, high-density linkage maps, and genome scans reveal the genomic architecture of hybrid incompatibilities underlying speciation via character displacement in darters (Percidae: Etheostominae).</title>
        <authorList>
            <person name="Moran R.L."/>
            <person name="Catchen J.M."/>
            <person name="Fuller R.C."/>
        </authorList>
    </citation>
    <scope>NUCLEOTIDE SEQUENCE [LARGE SCALE GENOMIC DNA]</scope>
    <source>
        <strain evidence="2">EspeVRDwgs_2016</strain>
        <tissue evidence="2">Muscle</tissue>
    </source>
</reference>
<dbReference type="PANTHER" id="PTHR47331">
    <property type="entry name" value="PHD-TYPE DOMAIN-CONTAINING PROTEIN"/>
    <property type="match status" value="1"/>
</dbReference>
<name>A0A5J5CYA7_9PERO</name>
<sequence>MKREPIVKAEGYMTLKKEKEGMSEKWRELERGATAGEGEGEEEEEGEIEDKDGVQNNELEGSVENVETTGVGRGKVLHIKGLRGKEGEMGGGEKQPDEDFGSGPHRHVGRHDTQCIHQQLTVFHSHPWSCSTHQIRTLWAKQQVNKERINAYLADKQCDFLVNVPGSSHVGGIWERQIRTVRGVLCSVMAHCDVRLDDGSLRTFLYEAMSIVNNHPLTVDKINDPTSLEPLTPNHLITMKSSVPLPPPGKFVKEDLYASRGDKCNICLNNSGTDGERNNLLTLLLGKSGMLQDTTCKLAILQMSRKERSLEMNGNLFLNSLRMTTDY</sequence>
<dbReference type="GO" id="GO:0003676">
    <property type="term" value="F:nucleic acid binding"/>
    <property type="evidence" value="ECO:0007669"/>
    <property type="project" value="InterPro"/>
</dbReference>
<evidence type="ECO:0000313" key="3">
    <source>
        <dbReference type="Proteomes" id="UP000327493"/>
    </source>
</evidence>
<protein>
    <submittedName>
        <fullName evidence="2">Uncharacterized protein</fullName>
    </submittedName>
</protein>
<accession>A0A5J5CYA7</accession>
<organism evidence="2 3">
    <name type="scientific">Etheostoma spectabile</name>
    <name type="common">orangethroat darter</name>
    <dbReference type="NCBI Taxonomy" id="54343"/>
    <lineage>
        <taxon>Eukaryota</taxon>
        <taxon>Metazoa</taxon>
        <taxon>Chordata</taxon>
        <taxon>Craniata</taxon>
        <taxon>Vertebrata</taxon>
        <taxon>Euteleostomi</taxon>
        <taxon>Actinopterygii</taxon>
        <taxon>Neopterygii</taxon>
        <taxon>Teleostei</taxon>
        <taxon>Neoteleostei</taxon>
        <taxon>Acanthomorphata</taxon>
        <taxon>Eupercaria</taxon>
        <taxon>Perciformes</taxon>
        <taxon>Percoidei</taxon>
        <taxon>Percidae</taxon>
        <taxon>Etheostomatinae</taxon>
        <taxon>Etheostoma</taxon>
    </lineage>
</organism>
<feature type="region of interest" description="Disordered" evidence="1">
    <location>
        <begin position="15"/>
        <end position="109"/>
    </location>
</feature>
<feature type="compositionally biased region" description="Acidic residues" evidence="1">
    <location>
        <begin position="38"/>
        <end position="50"/>
    </location>
</feature>
<dbReference type="PANTHER" id="PTHR47331:SF5">
    <property type="entry name" value="RIBONUCLEASE H"/>
    <property type="match status" value="1"/>
</dbReference>
<dbReference type="Proteomes" id="UP000327493">
    <property type="component" value="Chromosome 14"/>
</dbReference>
<dbReference type="Gene3D" id="3.30.420.10">
    <property type="entry name" value="Ribonuclease H-like superfamily/Ribonuclease H"/>
    <property type="match status" value="1"/>
</dbReference>
<comment type="caution">
    <text evidence="2">The sequence shown here is derived from an EMBL/GenBank/DDBJ whole genome shotgun (WGS) entry which is preliminary data.</text>
</comment>
<keyword evidence="3" id="KW-1185">Reference proteome</keyword>
<dbReference type="EMBL" id="VOFY01000014">
    <property type="protein sequence ID" value="KAA8586139.1"/>
    <property type="molecule type" value="Genomic_DNA"/>
</dbReference>
<evidence type="ECO:0000313" key="2">
    <source>
        <dbReference type="EMBL" id="KAA8586139.1"/>
    </source>
</evidence>
<feature type="compositionally biased region" description="Basic and acidic residues" evidence="1">
    <location>
        <begin position="15"/>
        <end position="31"/>
    </location>
</feature>
<gene>
    <name evidence="2" type="ORF">FQN60_007708</name>
</gene>
<dbReference type="AlphaFoldDB" id="A0A5J5CYA7"/>
<evidence type="ECO:0000256" key="1">
    <source>
        <dbReference type="SAM" id="MobiDB-lite"/>
    </source>
</evidence>
<dbReference type="InterPro" id="IPR036397">
    <property type="entry name" value="RNaseH_sf"/>
</dbReference>